<dbReference type="Proteomes" id="UP001603857">
    <property type="component" value="Unassembled WGS sequence"/>
</dbReference>
<dbReference type="PROSITE" id="PS50181">
    <property type="entry name" value="FBOX"/>
    <property type="match status" value="1"/>
</dbReference>
<keyword evidence="3" id="KW-1185">Reference proteome</keyword>
<gene>
    <name evidence="2" type="ORF">Fmac_029623</name>
</gene>
<dbReference type="AlphaFoldDB" id="A0ABD1LAV3"/>
<evidence type="ECO:0000313" key="2">
    <source>
        <dbReference type="EMBL" id="KAL2320654.1"/>
    </source>
</evidence>
<dbReference type="Gene3D" id="1.20.1280.50">
    <property type="match status" value="1"/>
</dbReference>
<accession>A0ABD1LAV3</accession>
<dbReference type="InterPro" id="IPR001810">
    <property type="entry name" value="F-box_dom"/>
</dbReference>
<dbReference type="PANTHER" id="PTHR31482">
    <property type="entry name" value="ESTS AU081301(E20138)"/>
    <property type="match status" value="1"/>
</dbReference>
<organism evidence="2 3">
    <name type="scientific">Flemingia macrophylla</name>
    <dbReference type="NCBI Taxonomy" id="520843"/>
    <lineage>
        <taxon>Eukaryota</taxon>
        <taxon>Viridiplantae</taxon>
        <taxon>Streptophyta</taxon>
        <taxon>Embryophyta</taxon>
        <taxon>Tracheophyta</taxon>
        <taxon>Spermatophyta</taxon>
        <taxon>Magnoliopsida</taxon>
        <taxon>eudicotyledons</taxon>
        <taxon>Gunneridae</taxon>
        <taxon>Pentapetalae</taxon>
        <taxon>rosids</taxon>
        <taxon>fabids</taxon>
        <taxon>Fabales</taxon>
        <taxon>Fabaceae</taxon>
        <taxon>Papilionoideae</taxon>
        <taxon>50 kb inversion clade</taxon>
        <taxon>NPAAA clade</taxon>
        <taxon>indigoferoid/millettioid clade</taxon>
        <taxon>Phaseoleae</taxon>
        <taxon>Flemingia</taxon>
    </lineage>
</organism>
<dbReference type="PANTHER" id="PTHR31482:SF11">
    <property type="entry name" value="CYCLIN-LIKE F-BOX"/>
    <property type="match status" value="1"/>
</dbReference>
<proteinExistence type="predicted"/>
<sequence>MDNIEPGGNICLLNLPEPMLDCVLNLLSAMELVGMSEVCTYLRDRCRSDPLWEEHIKKKWGRVIGDVAYREWQHHITTAKENGNNKMNQHINQNGSLGSFSGTWPMLYLRSYLEGFNLLNGSLANCFMMALYFSLENGRFWFPAQIYRGSLARDALVRYDSKTDNFQARQQHGSWHTMGNNIQWDILRAPPVDTPPCDRYVSDCLQDLKPGDHIEIQWKSRREVPYDWWYAIIGHMESCNATEKFCCCRGSETFSVEFKQYYDGSRMRRVTILRNGEQRGEATGYYGGIRKLHSDEEVQRWEKLMPPYQTPAAVETVLRSGTLNPMLELLGLDAPTADDVFEGEVTCIDKIAVDELRGVRHHDNVFGERHQVNSYCKLMVTILG</sequence>
<dbReference type="Pfam" id="PF00646">
    <property type="entry name" value="F-box"/>
    <property type="match status" value="1"/>
</dbReference>
<reference evidence="2 3" key="1">
    <citation type="submission" date="2024-08" db="EMBL/GenBank/DDBJ databases">
        <title>Insights into the chromosomal genome structure of Flemingia macrophylla.</title>
        <authorList>
            <person name="Ding Y."/>
            <person name="Zhao Y."/>
            <person name="Bi W."/>
            <person name="Wu M."/>
            <person name="Zhao G."/>
            <person name="Gong Y."/>
            <person name="Li W."/>
            <person name="Zhang P."/>
        </authorList>
    </citation>
    <scope>NUCLEOTIDE SEQUENCE [LARGE SCALE GENOMIC DNA]</scope>
    <source>
        <strain evidence="2">DYQJB</strain>
        <tissue evidence="2">Leaf</tissue>
    </source>
</reference>
<feature type="domain" description="F-box" evidence="1">
    <location>
        <begin position="9"/>
        <end position="55"/>
    </location>
</feature>
<comment type="caution">
    <text evidence="2">The sequence shown here is derived from an EMBL/GenBank/DDBJ whole genome shotgun (WGS) entry which is preliminary data.</text>
</comment>
<protein>
    <recommendedName>
        <fullName evidence="1">F-box domain-containing protein</fullName>
    </recommendedName>
</protein>
<evidence type="ECO:0000259" key="1">
    <source>
        <dbReference type="PROSITE" id="PS50181"/>
    </source>
</evidence>
<evidence type="ECO:0000313" key="3">
    <source>
        <dbReference type="Proteomes" id="UP001603857"/>
    </source>
</evidence>
<dbReference type="EMBL" id="JBGMDY010000010">
    <property type="protein sequence ID" value="KAL2320654.1"/>
    <property type="molecule type" value="Genomic_DNA"/>
</dbReference>
<dbReference type="SUPFAM" id="SSF81383">
    <property type="entry name" value="F-box domain"/>
    <property type="match status" value="1"/>
</dbReference>
<name>A0ABD1LAV3_9FABA</name>
<dbReference type="InterPro" id="IPR036047">
    <property type="entry name" value="F-box-like_dom_sf"/>
</dbReference>